<evidence type="ECO:0000256" key="1">
    <source>
        <dbReference type="ARBA" id="ARBA00022723"/>
    </source>
</evidence>
<protein>
    <recommendedName>
        <fullName evidence="5">B30.2/SPRY domain-containing protein</fullName>
    </recommendedName>
</protein>
<keyword evidence="2" id="KW-0863">Zinc-finger</keyword>
<dbReference type="InterPro" id="IPR043136">
    <property type="entry name" value="B30.2/SPRY_sf"/>
</dbReference>
<dbReference type="InterPro" id="IPR013320">
    <property type="entry name" value="ConA-like_dom_sf"/>
</dbReference>
<dbReference type="FunFam" id="2.60.120.920:FF:000066">
    <property type="entry name" value="Si:ch211-208f21.3"/>
    <property type="match status" value="1"/>
</dbReference>
<dbReference type="Ensembl" id="ENSCCRT00020011543.1">
    <property type="protein sequence ID" value="ENSCCRP00020010405.1"/>
    <property type="gene ID" value="ENSCCRG00020005303.1"/>
</dbReference>
<dbReference type="PRINTS" id="PR01407">
    <property type="entry name" value="BUTYPHLNCDUF"/>
</dbReference>
<dbReference type="InterPro" id="IPR003877">
    <property type="entry name" value="SPRY_dom"/>
</dbReference>
<dbReference type="InterPro" id="IPR051051">
    <property type="entry name" value="E3_ubiq-ligase_TRIM/RNF"/>
</dbReference>
<dbReference type="PANTHER" id="PTHR25465">
    <property type="entry name" value="B-BOX DOMAIN CONTAINING"/>
    <property type="match status" value="1"/>
</dbReference>
<dbReference type="AlphaFoldDB" id="A0A8C2CCN2"/>
<feature type="domain" description="B30.2/SPRY" evidence="5">
    <location>
        <begin position="166"/>
        <end position="355"/>
    </location>
</feature>
<evidence type="ECO:0000256" key="2">
    <source>
        <dbReference type="ARBA" id="ARBA00022771"/>
    </source>
</evidence>
<evidence type="ECO:0000313" key="6">
    <source>
        <dbReference type="Ensembl" id="ENSCCRP00020010405.1"/>
    </source>
</evidence>
<dbReference type="PROSITE" id="PS50188">
    <property type="entry name" value="B302_SPRY"/>
    <property type="match status" value="1"/>
</dbReference>
<dbReference type="GO" id="GO:0005737">
    <property type="term" value="C:cytoplasm"/>
    <property type="evidence" value="ECO:0007669"/>
    <property type="project" value="UniProtKB-ARBA"/>
</dbReference>
<sequence length="355" mass="39149">MEETQTSGDCFKECSPVQQKRSEPEPSCVSMKSDVCMTDPIISKSEDTQDDLGPVQQKRSEPEPSCVSMKSDVSMTDPIISKSEDTHDALGSVQQKRSEPEPSCVSMKSDVCMTDPIKFNGKDTQPDLSPVQQKRSEPEPSCVSMKSDVSMTDPIISKSEDTRDGLRVDHGGESRITAGPKKYACFLTLDPNTAHTKLIVSEENREVTGGGKSQPYPDHPDRFDVCSQVLCRESVCGSCYWEIEWSGGVCISVSYNSISRKGSSNESVFGRNDQSWSLICSPSSYSFRHNNIETDLPVKPTSSRIGVYVDHSAGTLSFYSFSRNTMSLIHTVQTTFSQPLYPGFNVNFLSSVKLC</sequence>
<dbReference type="InterPro" id="IPR003879">
    <property type="entry name" value="Butyrophylin_SPRY"/>
</dbReference>
<reference evidence="6" key="1">
    <citation type="submission" date="2025-08" db="UniProtKB">
        <authorList>
            <consortium name="Ensembl"/>
        </authorList>
    </citation>
    <scope>IDENTIFICATION</scope>
</reference>
<dbReference type="SUPFAM" id="SSF49899">
    <property type="entry name" value="Concanavalin A-like lectins/glucanases"/>
    <property type="match status" value="1"/>
</dbReference>
<keyword evidence="3" id="KW-0862">Zinc</keyword>
<dbReference type="Pfam" id="PF00622">
    <property type="entry name" value="SPRY"/>
    <property type="match status" value="1"/>
</dbReference>
<name>A0A8C2CCN2_CYPCA</name>
<evidence type="ECO:0000313" key="7">
    <source>
        <dbReference type="Proteomes" id="UP000694701"/>
    </source>
</evidence>
<dbReference type="PANTHER" id="PTHR25465:SF5">
    <property type="entry name" value="E3 UBIQUITIN_ISG15 LIGASE TRIM25-RELATED"/>
    <property type="match status" value="1"/>
</dbReference>
<dbReference type="SMART" id="SM00449">
    <property type="entry name" value="SPRY"/>
    <property type="match status" value="1"/>
</dbReference>
<dbReference type="CDD" id="cd16040">
    <property type="entry name" value="SPRY_PRY_SNTX"/>
    <property type="match status" value="1"/>
</dbReference>
<accession>A0A8C2CCN2</accession>
<dbReference type="InterPro" id="IPR006574">
    <property type="entry name" value="PRY"/>
</dbReference>
<proteinExistence type="predicted"/>
<feature type="region of interest" description="Disordered" evidence="4">
    <location>
        <begin position="1"/>
        <end position="173"/>
    </location>
</feature>
<evidence type="ECO:0000256" key="4">
    <source>
        <dbReference type="SAM" id="MobiDB-lite"/>
    </source>
</evidence>
<feature type="compositionally biased region" description="Basic and acidic residues" evidence="4">
    <location>
        <begin position="158"/>
        <end position="173"/>
    </location>
</feature>
<keyword evidence="1" id="KW-0479">Metal-binding</keyword>
<evidence type="ECO:0000256" key="3">
    <source>
        <dbReference type="ARBA" id="ARBA00022833"/>
    </source>
</evidence>
<dbReference type="GO" id="GO:0008270">
    <property type="term" value="F:zinc ion binding"/>
    <property type="evidence" value="ECO:0007669"/>
    <property type="project" value="UniProtKB-KW"/>
</dbReference>
<dbReference type="Gene3D" id="2.60.120.920">
    <property type="match status" value="1"/>
</dbReference>
<organism evidence="6 7">
    <name type="scientific">Cyprinus carpio</name>
    <name type="common">Common carp</name>
    <dbReference type="NCBI Taxonomy" id="7962"/>
    <lineage>
        <taxon>Eukaryota</taxon>
        <taxon>Metazoa</taxon>
        <taxon>Chordata</taxon>
        <taxon>Craniata</taxon>
        <taxon>Vertebrata</taxon>
        <taxon>Euteleostomi</taxon>
        <taxon>Actinopterygii</taxon>
        <taxon>Neopterygii</taxon>
        <taxon>Teleostei</taxon>
        <taxon>Ostariophysi</taxon>
        <taxon>Cypriniformes</taxon>
        <taxon>Cyprinidae</taxon>
        <taxon>Cyprininae</taxon>
        <taxon>Cyprinus</taxon>
    </lineage>
</organism>
<dbReference type="Pfam" id="PF13765">
    <property type="entry name" value="PRY"/>
    <property type="match status" value="1"/>
</dbReference>
<dbReference type="InterPro" id="IPR001870">
    <property type="entry name" value="B30.2/SPRY"/>
</dbReference>
<dbReference type="Proteomes" id="UP000694701">
    <property type="component" value="Unplaced"/>
</dbReference>
<evidence type="ECO:0000259" key="5">
    <source>
        <dbReference type="PROSITE" id="PS50188"/>
    </source>
</evidence>
<dbReference type="SMART" id="SM00589">
    <property type="entry name" value="PRY"/>
    <property type="match status" value="1"/>
</dbReference>